<dbReference type="EMBL" id="VSSQ01131748">
    <property type="protein sequence ID" value="MPN58698.1"/>
    <property type="molecule type" value="Genomic_DNA"/>
</dbReference>
<dbReference type="AlphaFoldDB" id="A0A645J4Y7"/>
<name>A0A645J4Y7_9ZZZZ</name>
<dbReference type="AntiFam" id="ANF00217">
    <property type="entry name" value="Shadow ORF (opposite uvrB)"/>
</dbReference>
<accession>A0A645J4Y7</accession>
<protein>
    <submittedName>
        <fullName evidence="1">Uncharacterized protein</fullName>
    </submittedName>
</protein>
<sequence>MGIKLVEIERPVIIGARKPEAVFNQAGFPGEIAAEHTAYLGQRHMRLVDK</sequence>
<reference evidence="1" key="1">
    <citation type="submission" date="2019-08" db="EMBL/GenBank/DDBJ databases">
        <authorList>
            <person name="Kucharzyk K."/>
            <person name="Murdoch R.W."/>
            <person name="Higgins S."/>
            <person name="Loffler F."/>
        </authorList>
    </citation>
    <scope>NUCLEOTIDE SEQUENCE</scope>
</reference>
<organism evidence="1">
    <name type="scientific">bioreactor metagenome</name>
    <dbReference type="NCBI Taxonomy" id="1076179"/>
    <lineage>
        <taxon>unclassified sequences</taxon>
        <taxon>metagenomes</taxon>
        <taxon>ecological metagenomes</taxon>
    </lineage>
</organism>
<evidence type="ECO:0000313" key="1">
    <source>
        <dbReference type="EMBL" id="MPN58698.1"/>
    </source>
</evidence>
<comment type="caution">
    <text evidence="1">The sequence shown here is derived from an EMBL/GenBank/DDBJ whole genome shotgun (WGS) entry which is preliminary data.</text>
</comment>
<gene>
    <name evidence="1" type="ORF">SDC9_206409</name>
</gene>
<proteinExistence type="predicted"/>